<accession>A0A1H6SS57</accession>
<evidence type="ECO:0000313" key="3">
    <source>
        <dbReference type="Proteomes" id="UP000183028"/>
    </source>
</evidence>
<gene>
    <name evidence="2" type="ORF">SAMN04487834_101532</name>
</gene>
<name>A0A1H6SS57_9FIRM</name>
<evidence type="ECO:0000313" key="2">
    <source>
        <dbReference type="EMBL" id="SEI66432.1"/>
    </source>
</evidence>
<organism evidence="2 3">
    <name type="scientific">Sharpea azabuensis</name>
    <dbReference type="NCBI Taxonomy" id="322505"/>
    <lineage>
        <taxon>Bacteria</taxon>
        <taxon>Bacillati</taxon>
        <taxon>Bacillota</taxon>
        <taxon>Erysipelotrichia</taxon>
        <taxon>Erysipelotrichales</taxon>
        <taxon>Coprobacillaceae</taxon>
        <taxon>Sharpea</taxon>
    </lineage>
</organism>
<dbReference type="EMBL" id="FNYK01000015">
    <property type="protein sequence ID" value="SEI66432.1"/>
    <property type="molecule type" value="Genomic_DNA"/>
</dbReference>
<feature type="compositionally biased region" description="Acidic residues" evidence="1">
    <location>
        <begin position="12"/>
        <end position="41"/>
    </location>
</feature>
<sequence>MDDLIKELGIDINEDTIAPDEEPDSEYDLSELLEDEDDEKE</sequence>
<protein>
    <submittedName>
        <fullName evidence="2">Uncharacterized protein</fullName>
    </submittedName>
</protein>
<dbReference type="GeneID" id="99711617"/>
<feature type="region of interest" description="Disordered" evidence="1">
    <location>
        <begin position="8"/>
        <end position="41"/>
    </location>
</feature>
<reference evidence="3" key="1">
    <citation type="submission" date="2016-10" db="EMBL/GenBank/DDBJ databases">
        <authorList>
            <person name="Varghese N."/>
        </authorList>
    </citation>
    <scope>NUCLEOTIDE SEQUENCE [LARGE SCALE GENOMIC DNA]</scope>
    <source>
        <strain evidence="3">DSM 20406</strain>
    </source>
</reference>
<dbReference type="AlphaFoldDB" id="A0A1H6SS57"/>
<keyword evidence="3" id="KW-1185">Reference proteome</keyword>
<proteinExistence type="predicted"/>
<evidence type="ECO:0000256" key="1">
    <source>
        <dbReference type="SAM" id="MobiDB-lite"/>
    </source>
</evidence>
<dbReference type="RefSeq" id="WP_274518633.1">
    <property type="nucleotide sequence ID" value="NZ_FNYK01000015.1"/>
</dbReference>
<dbReference type="Proteomes" id="UP000183028">
    <property type="component" value="Unassembled WGS sequence"/>
</dbReference>